<evidence type="ECO:0000256" key="7">
    <source>
        <dbReference type="ARBA" id="ARBA00022827"/>
    </source>
</evidence>
<feature type="binding site" evidence="14">
    <location>
        <position position="198"/>
    </location>
    <ligand>
        <name>FAD</name>
        <dbReference type="ChEBI" id="CHEBI:57692"/>
    </ligand>
</feature>
<gene>
    <name evidence="19" type="ORF">A9F13_17g00803</name>
</gene>
<evidence type="ECO:0000256" key="11">
    <source>
        <dbReference type="ARBA" id="ARBA00023140"/>
    </source>
</evidence>
<keyword evidence="11" id="KW-0576">Peroxisome</keyword>
<dbReference type="GO" id="GO:0003997">
    <property type="term" value="F:acyl-CoA oxidase activity"/>
    <property type="evidence" value="ECO:0007669"/>
    <property type="project" value="UniProtKB-EC"/>
</dbReference>
<evidence type="ECO:0000256" key="13">
    <source>
        <dbReference type="PIRSR" id="PIRSR000168-1"/>
    </source>
</evidence>
<evidence type="ECO:0000256" key="2">
    <source>
        <dbReference type="ARBA" id="ARBA00001974"/>
    </source>
</evidence>
<name>A0AA91PWH6_CLALS</name>
<evidence type="ECO:0000259" key="18">
    <source>
        <dbReference type="Pfam" id="PF22924"/>
    </source>
</evidence>
<dbReference type="FunFam" id="2.40.110.10:FF:000003">
    <property type="entry name" value="Acyl-coenzyme A oxidase"/>
    <property type="match status" value="1"/>
</dbReference>
<evidence type="ECO:0000256" key="12">
    <source>
        <dbReference type="PIRNR" id="PIRNR000168"/>
    </source>
</evidence>
<evidence type="ECO:0000313" key="20">
    <source>
        <dbReference type="Proteomes" id="UP000195602"/>
    </source>
</evidence>
<dbReference type="InterPro" id="IPR006091">
    <property type="entry name" value="Acyl-CoA_Oxase/DH_mid-dom"/>
</dbReference>
<evidence type="ECO:0000256" key="8">
    <source>
        <dbReference type="ARBA" id="ARBA00022832"/>
    </source>
</evidence>
<evidence type="ECO:0000256" key="10">
    <source>
        <dbReference type="ARBA" id="ARBA00023098"/>
    </source>
</evidence>
<dbReference type="GO" id="GO:0055088">
    <property type="term" value="P:lipid homeostasis"/>
    <property type="evidence" value="ECO:0007669"/>
    <property type="project" value="TreeGrafter"/>
</dbReference>
<dbReference type="InterPro" id="IPR029320">
    <property type="entry name" value="Acyl-CoA_ox_N"/>
</dbReference>
<keyword evidence="7 12" id="KW-0274">FAD</keyword>
<dbReference type="Gene3D" id="2.40.110.10">
    <property type="entry name" value="Butyryl-CoA Dehydrogenase, subunit A, domain 2"/>
    <property type="match status" value="1"/>
</dbReference>
<dbReference type="GO" id="GO:0071949">
    <property type="term" value="F:FAD binding"/>
    <property type="evidence" value="ECO:0007669"/>
    <property type="project" value="InterPro"/>
</dbReference>
<keyword evidence="8" id="KW-0276">Fatty acid metabolism</keyword>
<reference evidence="19 20" key="1">
    <citation type="submission" date="2017-04" db="EMBL/GenBank/DDBJ databases">
        <title>Draft genome of the yeast Clavispora lusitaniae type strain CBS 6936.</title>
        <authorList>
            <person name="Durrens P."/>
            <person name="Klopp C."/>
            <person name="Biteau N."/>
            <person name="Fitton-Ouhabi V."/>
            <person name="Dementhon K."/>
            <person name="Accoceberry I."/>
            <person name="Sherman D.J."/>
            <person name="Noel T."/>
        </authorList>
    </citation>
    <scope>NUCLEOTIDE SEQUENCE [LARGE SCALE GENOMIC DNA]</scope>
    <source>
        <strain evidence="19 20">CBS 6936</strain>
    </source>
</reference>
<comment type="subcellular location">
    <subcellularLocation>
        <location evidence="3">Peroxisome</location>
    </subcellularLocation>
</comment>
<keyword evidence="9" id="KW-0560">Oxidoreductase</keyword>
<dbReference type="InterPro" id="IPR055060">
    <property type="entry name" value="ACOX_C_alpha1"/>
</dbReference>
<feature type="active site" description="Proton acceptor" evidence="13">
    <location>
        <position position="453"/>
    </location>
</feature>
<comment type="catalytic activity">
    <reaction evidence="1">
        <text>a 2,3-saturated acyl-CoA + O2 = a (2E)-enoyl-CoA + H2O2</text>
        <dbReference type="Rhea" id="RHEA:38959"/>
        <dbReference type="ChEBI" id="CHEBI:15379"/>
        <dbReference type="ChEBI" id="CHEBI:16240"/>
        <dbReference type="ChEBI" id="CHEBI:58856"/>
        <dbReference type="ChEBI" id="CHEBI:65111"/>
        <dbReference type="EC" id="1.3.3.6"/>
    </reaction>
</comment>
<evidence type="ECO:0000256" key="14">
    <source>
        <dbReference type="PIRSR" id="PIRSR000168-2"/>
    </source>
</evidence>
<dbReference type="Pfam" id="PF01756">
    <property type="entry name" value="ACOX"/>
    <property type="match status" value="1"/>
</dbReference>
<comment type="caution">
    <text evidence="19">The sequence shown here is derived from an EMBL/GenBank/DDBJ whole genome shotgun (WGS) entry which is preliminary data.</text>
</comment>
<dbReference type="InterPro" id="IPR009100">
    <property type="entry name" value="AcylCoA_DH/oxidase_NM_dom_sf"/>
</dbReference>
<dbReference type="EMBL" id="LYUB02000017">
    <property type="protein sequence ID" value="OVF06863.1"/>
    <property type="molecule type" value="Genomic_DNA"/>
</dbReference>
<dbReference type="PANTHER" id="PTHR10909:SF352">
    <property type="entry name" value="ACYL-COENZYME A OXIDASE-LIKE PROTEIN"/>
    <property type="match status" value="1"/>
</dbReference>
<feature type="domain" description="Acyl-coenzyme A oxidase N-terminal" evidence="17">
    <location>
        <begin position="30"/>
        <end position="145"/>
    </location>
</feature>
<dbReference type="SUPFAM" id="SSF56645">
    <property type="entry name" value="Acyl-CoA dehydrogenase NM domain-like"/>
    <property type="match status" value="1"/>
</dbReference>
<keyword evidence="10" id="KW-0443">Lipid metabolism</keyword>
<dbReference type="FunFam" id="1.20.140.10:FF:000015">
    <property type="entry name" value="Acyl-coenzyme A oxidase"/>
    <property type="match status" value="1"/>
</dbReference>
<evidence type="ECO:0000259" key="16">
    <source>
        <dbReference type="Pfam" id="PF02770"/>
    </source>
</evidence>
<dbReference type="PANTHER" id="PTHR10909">
    <property type="entry name" value="ELECTRON TRANSPORT OXIDOREDUCTASE"/>
    <property type="match status" value="1"/>
</dbReference>
<dbReference type="Pfam" id="PF14749">
    <property type="entry name" value="Acyl-CoA_ox_N"/>
    <property type="match status" value="1"/>
</dbReference>
<evidence type="ECO:0000256" key="3">
    <source>
        <dbReference type="ARBA" id="ARBA00004275"/>
    </source>
</evidence>
<comment type="pathway">
    <text evidence="4">Lipid metabolism; peroxisomal fatty acid beta-oxidation.</text>
</comment>
<dbReference type="Gene3D" id="1.20.140.10">
    <property type="entry name" value="Butyryl-CoA Dehydrogenase, subunit A, domain 3"/>
    <property type="match status" value="2"/>
</dbReference>
<organism evidence="19 20">
    <name type="scientific">Clavispora lusitaniae</name>
    <name type="common">Candida lusitaniae</name>
    <dbReference type="NCBI Taxonomy" id="36911"/>
    <lineage>
        <taxon>Eukaryota</taxon>
        <taxon>Fungi</taxon>
        <taxon>Dikarya</taxon>
        <taxon>Ascomycota</taxon>
        <taxon>Saccharomycotina</taxon>
        <taxon>Pichiomycetes</taxon>
        <taxon>Metschnikowiaceae</taxon>
        <taxon>Clavispora</taxon>
    </lineage>
</organism>
<comment type="similarity">
    <text evidence="5 12">Belongs to the acyl-CoA oxidase family.</text>
</comment>
<dbReference type="InterPro" id="IPR002655">
    <property type="entry name" value="Acyl-CoA_oxidase_C"/>
</dbReference>
<feature type="domain" description="Acyl-CoA oxidase/dehydrogenase middle" evidence="16">
    <location>
        <begin position="155"/>
        <end position="264"/>
    </location>
</feature>
<feature type="domain" description="Acyl-CoA oxidase C-terminal" evidence="15">
    <location>
        <begin position="510"/>
        <end position="678"/>
    </location>
</feature>
<evidence type="ECO:0000256" key="5">
    <source>
        <dbReference type="ARBA" id="ARBA00006288"/>
    </source>
</evidence>
<keyword evidence="6 12" id="KW-0285">Flavoprotein</keyword>
<evidence type="ECO:0000259" key="15">
    <source>
        <dbReference type="Pfam" id="PF01756"/>
    </source>
</evidence>
<evidence type="ECO:0000256" key="6">
    <source>
        <dbReference type="ARBA" id="ARBA00022630"/>
    </source>
</evidence>
<dbReference type="SUPFAM" id="SSF47203">
    <property type="entry name" value="Acyl-CoA dehydrogenase C-terminal domain-like"/>
    <property type="match status" value="2"/>
</dbReference>
<dbReference type="InterPro" id="IPR036250">
    <property type="entry name" value="AcylCo_DH-like_C"/>
</dbReference>
<dbReference type="AlphaFoldDB" id="A0AA91PWH6"/>
<proteinExistence type="inferred from homology"/>
<dbReference type="Gene3D" id="1.10.540.10">
    <property type="entry name" value="Acyl-CoA dehydrogenase/oxidase, N-terminal domain"/>
    <property type="match status" value="1"/>
</dbReference>
<dbReference type="InterPro" id="IPR012258">
    <property type="entry name" value="Acyl-CoA_oxidase"/>
</dbReference>
<dbReference type="FunFam" id="1.10.540.10:FF:000018">
    <property type="entry name" value="Acyl-coenzyme A oxidase"/>
    <property type="match status" value="1"/>
</dbReference>
<comment type="cofactor">
    <cofactor evidence="2">
        <name>FAD</name>
        <dbReference type="ChEBI" id="CHEBI:57692"/>
    </cofactor>
</comment>
<protein>
    <recommendedName>
        <fullName evidence="12">Acyl-coenzyme A oxidase</fullName>
    </recommendedName>
</protein>
<dbReference type="InterPro" id="IPR046373">
    <property type="entry name" value="Acyl-CoA_Oxase/DH_mid-dom_sf"/>
</dbReference>
<accession>A0AA91PWH6</accession>
<dbReference type="InterPro" id="IPR037069">
    <property type="entry name" value="AcylCoA_DH/ox_N_sf"/>
</dbReference>
<dbReference type="Pfam" id="PF22924">
    <property type="entry name" value="ACOX_C_alpha1"/>
    <property type="match status" value="1"/>
</dbReference>
<evidence type="ECO:0000256" key="4">
    <source>
        <dbReference type="ARBA" id="ARBA00004846"/>
    </source>
</evidence>
<dbReference type="Pfam" id="PF02770">
    <property type="entry name" value="Acyl-CoA_dh_M"/>
    <property type="match status" value="1"/>
</dbReference>
<feature type="binding site" evidence="14">
    <location>
        <position position="159"/>
    </location>
    <ligand>
        <name>FAD</name>
        <dbReference type="ChEBI" id="CHEBI:57692"/>
    </ligand>
</feature>
<dbReference type="GO" id="GO:0033540">
    <property type="term" value="P:fatty acid beta-oxidation using acyl-CoA oxidase"/>
    <property type="evidence" value="ECO:0007669"/>
    <property type="project" value="TreeGrafter"/>
</dbReference>
<dbReference type="PIRSF" id="PIRSF000168">
    <property type="entry name" value="Acyl-CoA_oxidase"/>
    <property type="match status" value="1"/>
</dbReference>
<evidence type="ECO:0000256" key="9">
    <source>
        <dbReference type="ARBA" id="ARBA00023002"/>
    </source>
</evidence>
<dbReference type="GO" id="GO:0005777">
    <property type="term" value="C:peroxisome"/>
    <property type="evidence" value="ECO:0007669"/>
    <property type="project" value="UniProtKB-SubCell"/>
</dbReference>
<evidence type="ECO:0000259" key="17">
    <source>
        <dbReference type="Pfam" id="PF14749"/>
    </source>
</evidence>
<evidence type="ECO:0000256" key="1">
    <source>
        <dbReference type="ARBA" id="ARBA00001201"/>
    </source>
</evidence>
<dbReference type="GO" id="GO:0005504">
    <property type="term" value="F:fatty acid binding"/>
    <property type="evidence" value="ECO:0007669"/>
    <property type="project" value="TreeGrafter"/>
</dbReference>
<feature type="domain" description="Acyl-CoA oxidase C-alpha1" evidence="18">
    <location>
        <begin position="294"/>
        <end position="465"/>
    </location>
</feature>
<dbReference type="Proteomes" id="UP000195602">
    <property type="component" value="Unassembled WGS sequence"/>
</dbReference>
<sequence length="705" mass="78028">MSVVSNSVDSAAPPNPRALLAAERAQSKFDPATMNYFLETSKETSDTIKEFVQQLERDPIMNPGAKQYELTKEQQRVVTARRIARLAQYAETQNDPTFQGLRASIMSVFDPQVGTRLGVNLGLFIGCVRGNGTKDQYDYWYKQKETGYVRGIYGCFGMTELAHGSNVAGLETTATFDEKTDEFIINTPHIGATKWWIGGAAHSSTHCSVYARLIVKGEDYGVKTFVVPLRDANHNLMPGVAVGDIGAKMGRDGIDNGWIQFSSVRIPRFFMLQKFCKVTAEGDVTLPPLEQLSYSALLGGRVSMVMDSYRWSAKAVTVALRYAVCRRQFKSKSQADGSETQLINYPLHQRRLFPFLAQAIVFSAGSWKLEHTFNEVLDTLDKAVETNDMKRIFASIDAMKSLFLDSAALKSTGTWLTAECIDQCRQSCGGHGYSSYSGFGKSYNDWVVQCTWEGDNSVLAMSVGKPVIKAVVAVLEKGAKEKGSLSFLNNAAKYDNDEIVFSNTSDLLDFSNVLRAIEVLITRIGIQGAKVVADNGGNFDSVGAPSLAIAKLKAHHYFLEEFHRRLQSNEYKELNPYLELIGKLYCASNVIEKFAGDFLTYNVIPGSVAREITNVTLPALCAEVRKNVVAYTDAFQFSDSMLNSSLGKYDGDVYENYYNTVKTLNPPENHKAPYSAEFEAALNRGPLDARERYEKGAEVAAILSK</sequence>
<dbReference type="KEGG" id="clus:A9F13_17g00803"/>
<evidence type="ECO:0000313" key="19">
    <source>
        <dbReference type="EMBL" id="OVF06863.1"/>
    </source>
</evidence>